<reference evidence="2" key="1">
    <citation type="submission" date="2020-05" db="EMBL/GenBank/DDBJ databases">
        <title>Mycena genomes resolve the evolution of fungal bioluminescence.</title>
        <authorList>
            <person name="Tsai I.J."/>
        </authorList>
    </citation>
    <scope>NUCLEOTIDE SEQUENCE</scope>
    <source>
        <strain evidence="2">CCC161011</strain>
    </source>
</reference>
<evidence type="ECO:0000313" key="2">
    <source>
        <dbReference type="EMBL" id="KAF7335808.1"/>
    </source>
</evidence>
<evidence type="ECO:0000313" key="3">
    <source>
        <dbReference type="Proteomes" id="UP000620124"/>
    </source>
</evidence>
<dbReference type="AlphaFoldDB" id="A0A8H6X761"/>
<dbReference type="EMBL" id="JACAZI010000024">
    <property type="protein sequence ID" value="KAF7335808.1"/>
    <property type="molecule type" value="Genomic_DNA"/>
</dbReference>
<name>A0A8H6X761_9AGAR</name>
<accession>A0A8H6X761</accession>
<feature type="compositionally biased region" description="Low complexity" evidence="1">
    <location>
        <begin position="289"/>
        <end position="303"/>
    </location>
</feature>
<sequence>MCLGNVLAFHPCQSWKPAGTILTQRMRCLFLEGDHALGVPNGLNFNPSVGSTDSEAVATCRKTLMSDGLYIDRSKKYDDHLWGRWLPRATQTSQGGEETYVYSARDIKSAKQEQQRAFRVDAGKSHPDDEGFPRRTVAQLQAECVKRERSRLTLHQNGAHLHEWQESYLQQKGIVRGINEDFIKRMSMTENRNVRKVLRCPTMARIFAAFNRDLTPLTHTVWINNWTAVFVELDSISNGVLPEGTVSASNDKVRCSYCPRLIATKGMGNHVSAKHKDRYPEFERTTKGPASQAPASSSSRLEI</sequence>
<comment type="caution">
    <text evidence="2">The sequence shown here is derived from an EMBL/GenBank/DDBJ whole genome shotgun (WGS) entry which is preliminary data.</text>
</comment>
<evidence type="ECO:0000256" key="1">
    <source>
        <dbReference type="SAM" id="MobiDB-lite"/>
    </source>
</evidence>
<proteinExistence type="predicted"/>
<protein>
    <submittedName>
        <fullName evidence="2">Uncharacterized protein</fullName>
    </submittedName>
</protein>
<dbReference type="OrthoDB" id="3038019at2759"/>
<feature type="region of interest" description="Disordered" evidence="1">
    <location>
        <begin position="272"/>
        <end position="303"/>
    </location>
</feature>
<organism evidence="2 3">
    <name type="scientific">Mycena venus</name>
    <dbReference type="NCBI Taxonomy" id="2733690"/>
    <lineage>
        <taxon>Eukaryota</taxon>
        <taxon>Fungi</taxon>
        <taxon>Dikarya</taxon>
        <taxon>Basidiomycota</taxon>
        <taxon>Agaricomycotina</taxon>
        <taxon>Agaricomycetes</taxon>
        <taxon>Agaricomycetidae</taxon>
        <taxon>Agaricales</taxon>
        <taxon>Marasmiineae</taxon>
        <taxon>Mycenaceae</taxon>
        <taxon>Mycena</taxon>
    </lineage>
</organism>
<dbReference type="Proteomes" id="UP000620124">
    <property type="component" value="Unassembled WGS sequence"/>
</dbReference>
<gene>
    <name evidence="2" type="ORF">MVEN_02236800</name>
</gene>
<keyword evidence="3" id="KW-1185">Reference proteome</keyword>